<reference evidence="2" key="2">
    <citation type="submission" date="2025-09" db="UniProtKB">
        <authorList>
            <consortium name="Ensembl"/>
        </authorList>
    </citation>
    <scope>IDENTIFICATION</scope>
</reference>
<keyword evidence="1" id="KW-1133">Transmembrane helix</keyword>
<organism evidence="2 3">
    <name type="scientific">Nothobranchius furzeri</name>
    <name type="common">Turquoise killifish</name>
    <dbReference type="NCBI Taxonomy" id="105023"/>
    <lineage>
        <taxon>Eukaryota</taxon>
        <taxon>Metazoa</taxon>
        <taxon>Chordata</taxon>
        <taxon>Craniata</taxon>
        <taxon>Vertebrata</taxon>
        <taxon>Euteleostomi</taxon>
        <taxon>Actinopterygii</taxon>
        <taxon>Neopterygii</taxon>
        <taxon>Teleostei</taxon>
        <taxon>Neoteleostei</taxon>
        <taxon>Acanthomorphata</taxon>
        <taxon>Ovalentaria</taxon>
        <taxon>Atherinomorphae</taxon>
        <taxon>Cyprinodontiformes</taxon>
        <taxon>Nothobranchiidae</taxon>
        <taxon>Nothobranchius</taxon>
    </lineage>
</organism>
<keyword evidence="1" id="KW-0472">Membrane</keyword>
<name>A0A8C6PMJ3_NOTFU</name>
<keyword evidence="3" id="KW-1185">Reference proteome</keyword>
<accession>A0A8C6PMJ3</accession>
<dbReference type="Proteomes" id="UP000694548">
    <property type="component" value="Unassembled WGS sequence"/>
</dbReference>
<evidence type="ECO:0000256" key="1">
    <source>
        <dbReference type="SAM" id="Phobius"/>
    </source>
</evidence>
<evidence type="ECO:0000313" key="3">
    <source>
        <dbReference type="Proteomes" id="UP000694548"/>
    </source>
</evidence>
<evidence type="ECO:0000313" key="2">
    <source>
        <dbReference type="Ensembl" id="ENSNFUP00015045310.1"/>
    </source>
</evidence>
<protein>
    <submittedName>
        <fullName evidence="2">Uncharacterized protein</fullName>
    </submittedName>
</protein>
<reference evidence="2" key="1">
    <citation type="submission" date="2025-08" db="UniProtKB">
        <authorList>
            <consortium name="Ensembl"/>
        </authorList>
    </citation>
    <scope>IDENTIFICATION</scope>
</reference>
<feature type="transmembrane region" description="Helical" evidence="1">
    <location>
        <begin position="107"/>
        <end position="130"/>
    </location>
</feature>
<dbReference type="AlphaFoldDB" id="A0A8C6PMJ3"/>
<proteinExistence type="predicted"/>
<dbReference type="Ensembl" id="ENSNFUT00015047281.1">
    <property type="protein sequence ID" value="ENSNFUP00015045310.1"/>
    <property type="gene ID" value="ENSNFUG00015021538.1"/>
</dbReference>
<sequence length="238" mass="25516">MPGTNTSHLTQPTMSFTWKFLCVPTAELTFVPMTLCNTNDVNHLILGENCIDGNGLLKLLAGPVHLIRDGASVQLHLHETHLHRNLTNLCVGDDPDDLAVLLHGRKVFLQLFLAFIILPLLAVFGESLLLRLVPEILVEPTLALIADMLSEDGLEGSQPAGGVDVAYNSNHNHGRSLYNGHSLDHFLLVHLSRPIDLTDNMGHAGLVAQEGGQVYGLAGVILGEALSLTPVTTAPLAG</sequence>
<dbReference type="GeneTree" id="ENSGT01070000253855"/>
<keyword evidence="1" id="KW-0812">Transmembrane</keyword>